<evidence type="ECO:0000256" key="8">
    <source>
        <dbReference type="ARBA" id="ARBA00022801"/>
    </source>
</evidence>
<reference evidence="12" key="1">
    <citation type="submission" date="2019-02" db="EMBL/GenBank/DDBJ databases">
        <authorList>
            <person name="Li S.-H."/>
        </authorList>
    </citation>
    <scope>NUCLEOTIDE SEQUENCE</scope>
    <source>
        <strain evidence="12">IMCC14734</strain>
    </source>
</reference>
<evidence type="ECO:0000259" key="11">
    <source>
        <dbReference type="SMART" id="SM00990"/>
    </source>
</evidence>
<dbReference type="InterPro" id="IPR014883">
    <property type="entry name" value="VRR_NUC"/>
</dbReference>
<dbReference type="Gene3D" id="3.40.1350.10">
    <property type="match status" value="1"/>
</dbReference>
<dbReference type="InterPro" id="IPR033315">
    <property type="entry name" value="Fan1-like"/>
</dbReference>
<dbReference type="EMBL" id="SHNN01000001">
    <property type="protein sequence ID" value="MCX2979812.1"/>
    <property type="molecule type" value="Genomic_DNA"/>
</dbReference>
<dbReference type="PANTHER" id="PTHR15749">
    <property type="entry name" value="FANCONI-ASSOCIATED NUCLEASE 1"/>
    <property type="match status" value="1"/>
</dbReference>
<evidence type="ECO:0000256" key="6">
    <source>
        <dbReference type="ARBA" id="ARBA00022722"/>
    </source>
</evidence>
<comment type="similarity">
    <text evidence="4">Belongs to the FAN1 family.</text>
</comment>
<comment type="cofactor">
    <cofactor evidence="3">
        <name>Mg(2+)</name>
        <dbReference type="ChEBI" id="CHEBI:18420"/>
    </cofactor>
</comment>
<name>A0ABT3TBZ4_9GAMM</name>
<evidence type="ECO:0000256" key="3">
    <source>
        <dbReference type="ARBA" id="ARBA00001946"/>
    </source>
</evidence>
<evidence type="ECO:0000256" key="10">
    <source>
        <dbReference type="ARBA" id="ARBA00023211"/>
    </source>
</evidence>
<keyword evidence="9" id="KW-0460">Magnesium</keyword>
<comment type="cofactor">
    <cofactor evidence="2">
        <name>Mn(2+)</name>
        <dbReference type="ChEBI" id="CHEBI:29035"/>
    </cofactor>
</comment>
<dbReference type="SMART" id="SM00990">
    <property type="entry name" value="VRR_NUC"/>
    <property type="match status" value="1"/>
</dbReference>
<evidence type="ECO:0000256" key="9">
    <source>
        <dbReference type="ARBA" id="ARBA00022842"/>
    </source>
</evidence>
<evidence type="ECO:0000256" key="4">
    <source>
        <dbReference type="ARBA" id="ARBA00005533"/>
    </source>
</evidence>
<proteinExistence type="inferred from homology"/>
<keyword evidence="6" id="KW-0540">Nuclease</keyword>
<feature type="domain" description="VRR-NUC" evidence="11">
    <location>
        <begin position="459"/>
        <end position="572"/>
    </location>
</feature>
<evidence type="ECO:0000256" key="5">
    <source>
        <dbReference type="ARBA" id="ARBA00012029"/>
    </source>
</evidence>
<dbReference type="Pfam" id="PF21315">
    <property type="entry name" value="FAN1_HTH"/>
    <property type="match status" value="1"/>
</dbReference>
<evidence type="ECO:0000313" key="13">
    <source>
        <dbReference type="Proteomes" id="UP001143362"/>
    </source>
</evidence>
<evidence type="ECO:0000256" key="7">
    <source>
        <dbReference type="ARBA" id="ARBA00022723"/>
    </source>
</evidence>
<accession>A0ABT3TBZ4</accession>
<dbReference type="EC" id="3.1.4.1" evidence="5"/>
<keyword evidence="13" id="KW-1185">Reference proteome</keyword>
<evidence type="ECO:0000256" key="2">
    <source>
        <dbReference type="ARBA" id="ARBA00001936"/>
    </source>
</evidence>
<comment type="catalytic activity">
    <reaction evidence="1">
        <text>Hydrolytically removes 5'-nucleotides successively from the 3'-hydroxy termini of 3'-hydroxy-terminated oligonucleotides.</text>
        <dbReference type="EC" id="3.1.4.1"/>
    </reaction>
</comment>
<keyword evidence="10" id="KW-0464">Manganese</keyword>
<gene>
    <name evidence="12" type="ORF">EYC98_02920</name>
</gene>
<dbReference type="Pfam" id="PF08774">
    <property type="entry name" value="VRR_NUC"/>
    <property type="match status" value="1"/>
</dbReference>
<keyword evidence="7" id="KW-0479">Metal-binding</keyword>
<dbReference type="PANTHER" id="PTHR15749:SF4">
    <property type="entry name" value="FANCONI-ASSOCIATED NUCLEASE 1"/>
    <property type="match status" value="1"/>
</dbReference>
<dbReference type="InterPro" id="IPR049125">
    <property type="entry name" value="FAN1-like_WH"/>
</dbReference>
<sequence>MPCWPVCRVSCAMPGGVFNVSDMAPVELHPLYYLHNFEVLCDTVEAQYGDLLTAQELQFLQDFRACEDAARGLFVRLTSRRGTWFRPEKLNYPELTENLTVPLEQLASRGLVSFTADPGLELLLELCLKGELLQLFADILAPDARKLRKPELAEQLLQLALDSEEVNRRWQDWYTHSVIEVHGPAVVEVLQLLFFGNRRQSLTDFVLSDLGVASYESYALDRRYRLFASRAQVDEYLQAAVLREQFYNLLEQDDVEAMVALVALLPVTRSSHTPQQQRWDKLRNRLGRQLERYQQPAAALRAYAGSHMHPARERSVRLLESQGELEQALELCDSMAMDPWCEAEMDFQRRKSVQLARKNGAAVTLLKPPVPISERLVLAPTERRVEEAAAAHYRQHWQWVGHVENSMVNALFGLALWEQIFAEVAGAFVNPFQSAPLDMYSGTFYRTRRSAIDARLDELAQADLAAVLLASYDAHFGISNRWVSWRGIEREMIATAAQIIPVTHLIAMWRRILFDPQANRSGLPDLLALDPEHGYCMIEVKGPGDQLQLNQKRWLRYFSEQDIPVKVAWVSWHDA</sequence>
<dbReference type="Proteomes" id="UP001143362">
    <property type="component" value="Unassembled WGS sequence"/>
</dbReference>
<dbReference type="InterPro" id="IPR011856">
    <property type="entry name" value="tRNA_endonuc-like_dom_sf"/>
</dbReference>
<keyword evidence="8" id="KW-0378">Hydrolase</keyword>
<comment type="caution">
    <text evidence="12">The sequence shown here is derived from an EMBL/GenBank/DDBJ whole genome shotgun (WGS) entry which is preliminary data.</text>
</comment>
<protein>
    <recommendedName>
        <fullName evidence="5">phosphodiesterase I</fullName>
        <ecNumber evidence="5">3.1.4.1</ecNumber>
    </recommendedName>
</protein>
<organism evidence="12 13">
    <name type="scientific">Candidatus Litorirhabdus singularis</name>
    <dbReference type="NCBI Taxonomy" id="2518993"/>
    <lineage>
        <taxon>Bacteria</taxon>
        <taxon>Pseudomonadati</taxon>
        <taxon>Pseudomonadota</taxon>
        <taxon>Gammaproteobacteria</taxon>
        <taxon>Cellvibrionales</taxon>
        <taxon>Halieaceae</taxon>
        <taxon>Candidatus Litorirhabdus</taxon>
    </lineage>
</organism>
<evidence type="ECO:0000313" key="12">
    <source>
        <dbReference type="EMBL" id="MCX2979812.1"/>
    </source>
</evidence>
<evidence type="ECO:0000256" key="1">
    <source>
        <dbReference type="ARBA" id="ARBA00000983"/>
    </source>
</evidence>